<dbReference type="EMBL" id="RQJX01000008">
    <property type="protein sequence ID" value="RQN08187.1"/>
    <property type="molecule type" value="Genomic_DNA"/>
</dbReference>
<evidence type="ECO:0000313" key="2">
    <source>
        <dbReference type="Proteomes" id="UP000275225"/>
    </source>
</evidence>
<reference evidence="1 2" key="1">
    <citation type="submission" date="2018-11" db="EMBL/GenBank/DDBJ databases">
        <authorList>
            <person name="Li F."/>
        </authorList>
    </citation>
    <scope>NUCLEOTIDE SEQUENCE [LARGE SCALE GENOMIC DNA]</scope>
    <source>
        <strain evidence="1 2">YS17T</strain>
    </source>
</reference>
<evidence type="ECO:0000313" key="1">
    <source>
        <dbReference type="EMBL" id="RQN08187.1"/>
    </source>
</evidence>
<gene>
    <name evidence="1" type="ORF">EHW97_07685</name>
</gene>
<comment type="caution">
    <text evidence="1">The sequence shown here is derived from an EMBL/GenBank/DDBJ whole genome shotgun (WGS) entry which is preliminary data.</text>
</comment>
<protein>
    <recommendedName>
        <fullName evidence="3">DUF559 domain-containing protein</fullName>
    </recommendedName>
</protein>
<keyword evidence="2" id="KW-1185">Reference proteome</keyword>
<evidence type="ECO:0008006" key="3">
    <source>
        <dbReference type="Google" id="ProtNLM"/>
    </source>
</evidence>
<dbReference type="RefSeq" id="WP_124236583.1">
    <property type="nucleotide sequence ID" value="NZ_JBHUFI010000006.1"/>
</dbReference>
<organism evidence="1 2">
    <name type="scientific">Aeromicrobium camelliae</name>
    <dbReference type="NCBI Taxonomy" id="1538144"/>
    <lineage>
        <taxon>Bacteria</taxon>
        <taxon>Bacillati</taxon>
        <taxon>Actinomycetota</taxon>
        <taxon>Actinomycetes</taxon>
        <taxon>Propionibacteriales</taxon>
        <taxon>Nocardioidaceae</taxon>
        <taxon>Aeromicrobium</taxon>
    </lineage>
</organism>
<proteinExistence type="predicted"/>
<sequence>MTRPIPEALMSGPFTVEQARELGVTEKMLRGKRFVRLLPRVWAVADQPLTHRHWLDAARLALPERAKLSHLSRIHYLGLELGSSAPFHFTVAGDLHLDLPKVFLHRTEVMPPVDDIGVTPAAAFIQACATERLVDLIVVGDWLLQRELMTIEEVVWLAREQSWRPGAAQATRVVPWLDARSASPKESEVRAYLVFAGLPSPEPNAPVYDGDQLVGIVDLLYRAWWLALEYEGRQHAFDTGQFARDIERYSQFRALSLAYVQITASMAARPRALVTRVHHLLRERGYDGPAPVFGALWNSLFRPVRSATRQRR</sequence>
<dbReference type="AlphaFoldDB" id="A0A3N6ZMC0"/>
<accession>A0A3N6ZMC0</accession>
<dbReference type="Proteomes" id="UP000275225">
    <property type="component" value="Unassembled WGS sequence"/>
</dbReference>
<dbReference type="OrthoDB" id="3173471at2"/>
<name>A0A3N6ZMC0_9ACTN</name>